<accession>A0A8J5M2A2</accession>
<sequence>MASWEALEAQQEYQIEDIAVEDLVGDCERLVGDDDDGVQAGEGSWRRCRAPWSG</sequence>
<proteinExistence type="predicted"/>
<organism evidence="1 2">
    <name type="scientific">Phytophthora aleatoria</name>
    <dbReference type="NCBI Taxonomy" id="2496075"/>
    <lineage>
        <taxon>Eukaryota</taxon>
        <taxon>Sar</taxon>
        <taxon>Stramenopiles</taxon>
        <taxon>Oomycota</taxon>
        <taxon>Peronosporomycetes</taxon>
        <taxon>Peronosporales</taxon>
        <taxon>Peronosporaceae</taxon>
        <taxon>Phytophthora</taxon>
    </lineage>
</organism>
<gene>
    <name evidence="1" type="ORF">JG688_00012120</name>
</gene>
<evidence type="ECO:0000313" key="2">
    <source>
        <dbReference type="Proteomes" id="UP000709295"/>
    </source>
</evidence>
<protein>
    <submittedName>
        <fullName evidence="1">Uncharacterized protein</fullName>
    </submittedName>
</protein>
<name>A0A8J5M2A2_9STRA</name>
<evidence type="ECO:0000313" key="1">
    <source>
        <dbReference type="EMBL" id="KAG6954943.1"/>
    </source>
</evidence>
<reference evidence="1" key="1">
    <citation type="submission" date="2021-01" db="EMBL/GenBank/DDBJ databases">
        <title>Phytophthora aleatoria, a newly-described species from Pinus radiata is distinct from Phytophthora cactorum isolates based on comparative genomics.</title>
        <authorList>
            <person name="Mcdougal R."/>
            <person name="Panda P."/>
            <person name="Williams N."/>
            <person name="Studholme D.J."/>
        </authorList>
    </citation>
    <scope>NUCLEOTIDE SEQUENCE</scope>
    <source>
        <strain evidence="1">NZFS 4037</strain>
    </source>
</reference>
<dbReference type="EMBL" id="JAENGY010000907">
    <property type="protein sequence ID" value="KAG6954943.1"/>
    <property type="molecule type" value="Genomic_DNA"/>
</dbReference>
<comment type="caution">
    <text evidence="1">The sequence shown here is derived from an EMBL/GenBank/DDBJ whole genome shotgun (WGS) entry which is preliminary data.</text>
</comment>
<dbReference type="AlphaFoldDB" id="A0A8J5M2A2"/>
<dbReference type="Proteomes" id="UP000709295">
    <property type="component" value="Unassembled WGS sequence"/>
</dbReference>
<keyword evidence="2" id="KW-1185">Reference proteome</keyword>